<dbReference type="EMBL" id="JANPWB010000010">
    <property type="protein sequence ID" value="KAJ1145585.1"/>
    <property type="molecule type" value="Genomic_DNA"/>
</dbReference>
<evidence type="ECO:0000256" key="3">
    <source>
        <dbReference type="ARBA" id="ARBA00004651"/>
    </source>
</evidence>
<keyword evidence="12" id="KW-0067">ATP-binding</keyword>
<dbReference type="GO" id="GO:0009134">
    <property type="term" value="P:nucleoside diphosphate catabolic process"/>
    <property type="evidence" value="ECO:0007669"/>
    <property type="project" value="TreeGrafter"/>
</dbReference>
<evidence type="ECO:0000256" key="23">
    <source>
        <dbReference type="SAM" id="Phobius"/>
    </source>
</evidence>
<dbReference type="PROSITE" id="PS01238">
    <property type="entry name" value="GDA1_CD39_NTPASE"/>
    <property type="match status" value="1"/>
</dbReference>
<gene>
    <name evidence="24" type="ORF">NDU88_011871</name>
</gene>
<evidence type="ECO:0000256" key="2">
    <source>
        <dbReference type="ARBA" id="ARBA00001946"/>
    </source>
</evidence>
<dbReference type="PANTHER" id="PTHR11782:SF31">
    <property type="entry name" value="ECTONUCLEOSIDE TRIPHOSPHATE DIPHOSPHOHYDROLASE 8"/>
    <property type="match status" value="1"/>
</dbReference>
<dbReference type="GO" id="GO:0005524">
    <property type="term" value="F:ATP binding"/>
    <property type="evidence" value="ECO:0007669"/>
    <property type="project" value="UniProtKB-KW"/>
</dbReference>
<evidence type="ECO:0000313" key="24">
    <source>
        <dbReference type="EMBL" id="KAJ1145585.1"/>
    </source>
</evidence>
<evidence type="ECO:0000256" key="17">
    <source>
        <dbReference type="ARBA" id="ARBA00023180"/>
    </source>
</evidence>
<evidence type="ECO:0000256" key="5">
    <source>
        <dbReference type="ARBA" id="ARBA00012148"/>
    </source>
</evidence>
<evidence type="ECO:0000256" key="4">
    <source>
        <dbReference type="ARBA" id="ARBA00009283"/>
    </source>
</evidence>
<keyword evidence="8" id="KW-0479">Metal-binding</keyword>
<keyword evidence="13" id="KW-0460">Magnesium</keyword>
<reference evidence="24" key="1">
    <citation type="journal article" date="2022" name="bioRxiv">
        <title>Sequencing and chromosome-scale assembly of the giantPleurodeles waltlgenome.</title>
        <authorList>
            <person name="Brown T."/>
            <person name="Elewa A."/>
            <person name="Iarovenko S."/>
            <person name="Subramanian E."/>
            <person name="Araus A.J."/>
            <person name="Petzold A."/>
            <person name="Susuki M."/>
            <person name="Suzuki K.-i.T."/>
            <person name="Hayashi T."/>
            <person name="Toyoda A."/>
            <person name="Oliveira C."/>
            <person name="Osipova E."/>
            <person name="Leigh N.D."/>
            <person name="Simon A."/>
            <person name="Yun M.H."/>
        </authorList>
    </citation>
    <scope>NUCLEOTIDE SEQUENCE</scope>
    <source>
        <strain evidence="24">20211129_DDA</strain>
        <tissue evidence="24">Liver</tissue>
    </source>
</reference>
<dbReference type="GO" id="GO:0017111">
    <property type="term" value="F:ribonucleoside triphosphate phosphatase activity"/>
    <property type="evidence" value="ECO:0007669"/>
    <property type="project" value="TreeGrafter"/>
</dbReference>
<evidence type="ECO:0000256" key="22">
    <source>
        <dbReference type="SAM" id="MobiDB-lite"/>
    </source>
</evidence>
<feature type="transmembrane region" description="Helical" evidence="23">
    <location>
        <begin position="505"/>
        <end position="528"/>
    </location>
</feature>
<comment type="cofactor">
    <cofactor evidence="2">
        <name>Mg(2+)</name>
        <dbReference type="ChEBI" id="CHEBI:18420"/>
    </cofactor>
</comment>
<dbReference type="Gene3D" id="3.30.420.150">
    <property type="entry name" value="Exopolyphosphatase. Domain 2"/>
    <property type="match status" value="1"/>
</dbReference>
<name>A0AAV7R2B3_PLEWA</name>
<dbReference type="GO" id="GO:0004050">
    <property type="term" value="F:apyrase activity"/>
    <property type="evidence" value="ECO:0007669"/>
    <property type="project" value="UniProtKB-EC"/>
</dbReference>
<evidence type="ECO:0000256" key="21">
    <source>
        <dbReference type="RuleBase" id="RU003833"/>
    </source>
</evidence>
<evidence type="ECO:0000256" key="10">
    <source>
        <dbReference type="ARBA" id="ARBA00022801"/>
    </source>
</evidence>
<dbReference type="Gene3D" id="3.30.420.40">
    <property type="match status" value="1"/>
</dbReference>
<dbReference type="AlphaFoldDB" id="A0AAV7R2B3"/>
<protein>
    <recommendedName>
        <fullName evidence="18">Ectonucleoside triphosphate diphosphohydrolase 8</fullName>
        <ecNumber evidence="5">3.6.1.5</ecNumber>
    </recommendedName>
</protein>
<dbReference type="GO" id="GO:0005886">
    <property type="term" value="C:plasma membrane"/>
    <property type="evidence" value="ECO:0007669"/>
    <property type="project" value="UniProtKB-SubCell"/>
</dbReference>
<dbReference type="Pfam" id="PF01150">
    <property type="entry name" value="GDA1_CD39"/>
    <property type="match status" value="1"/>
</dbReference>
<comment type="subcellular location">
    <subcellularLocation>
        <location evidence="3">Cell membrane</location>
        <topology evidence="3">Multi-pass membrane protein</topology>
    </subcellularLocation>
</comment>
<dbReference type="GO" id="GO:0045134">
    <property type="term" value="F:UDP phosphatase activity"/>
    <property type="evidence" value="ECO:0007669"/>
    <property type="project" value="TreeGrafter"/>
</dbReference>
<dbReference type="GO" id="GO:0046872">
    <property type="term" value="F:metal ion binding"/>
    <property type="evidence" value="ECO:0007669"/>
    <property type="project" value="UniProtKB-KW"/>
</dbReference>
<dbReference type="FunFam" id="3.30.420.40:FF:000068">
    <property type="entry name" value="Ectonucleoside triphosphate diphosphohydrolase 1"/>
    <property type="match status" value="1"/>
</dbReference>
<sequence length="542" mass="60355">MPVAGSGSRGEAADGGPEKVGSVPERKGFFSRNSISVVITMKTCLTWINIRYFLCLTFLFGLCSFLLIVVNTKTSYLPPHTKYGMVFDAGSVHTALYVYQWPADKDNDTGIVSQNFVCMQKGGISFYADNPAKAGESLRNCLDKAMPVIPTKQQKETPILLGATAGMRLLRMKNQTQADQILAEVSKTIKTYPLDFQGARILTGEEEGSLGWITINYLLRTFIEYTFEGGWAHPRSTEIVGAMDMGGASTEMTFQPSGPIKSKDSSIFFRLYGFNYRVYTHSYLCYGLFDALERYLGKIIADQKFGNVTNPCYPKGFERNVSLTALYSKPCVALPTLKPPTKNITLTGTGDPGKCRVALQGIFNFSACENKTECTFDGVYQPPLHGQFYAFSAFYKIFRFLNLTDGQSLDVVNSTIWEFCSTKWTVLTSKFPTADQKWLHGYCEASIYILTLLLDGFKFNDQTWKNINFREQAGNADIGWSLGYMLNLTNKIPSEAPAEVTGHSYVIWVATVTMSFLTALLILCVVLVHCIQTPVSSYETLM</sequence>
<evidence type="ECO:0000256" key="1">
    <source>
        <dbReference type="ARBA" id="ARBA00001913"/>
    </source>
</evidence>
<keyword evidence="10 21" id="KW-0378">Hydrolase</keyword>
<keyword evidence="9" id="KW-0547">Nucleotide-binding</keyword>
<comment type="caution">
    <text evidence="24">The sequence shown here is derived from an EMBL/GenBank/DDBJ whole genome shotgun (WGS) entry which is preliminary data.</text>
</comment>
<dbReference type="PANTHER" id="PTHR11782">
    <property type="entry name" value="ADENOSINE/GUANOSINE DIPHOSPHATASE"/>
    <property type="match status" value="1"/>
</dbReference>
<evidence type="ECO:0000256" key="20">
    <source>
        <dbReference type="PIRSR" id="PIRSR600407-1"/>
    </source>
</evidence>
<evidence type="ECO:0000256" key="18">
    <source>
        <dbReference type="ARBA" id="ARBA00039598"/>
    </source>
</evidence>
<comment type="catalytic activity">
    <reaction evidence="19">
        <text>a ribonucleoside 5'-triphosphate + 2 H2O = a ribonucleoside 5'-phosphate + 2 phosphate + 2 H(+)</text>
        <dbReference type="Rhea" id="RHEA:36795"/>
        <dbReference type="ChEBI" id="CHEBI:15377"/>
        <dbReference type="ChEBI" id="CHEBI:15378"/>
        <dbReference type="ChEBI" id="CHEBI:43474"/>
        <dbReference type="ChEBI" id="CHEBI:58043"/>
        <dbReference type="ChEBI" id="CHEBI:61557"/>
        <dbReference type="EC" id="3.6.1.5"/>
    </reaction>
</comment>
<keyword evidence="7 23" id="KW-0812">Transmembrane</keyword>
<evidence type="ECO:0000313" key="25">
    <source>
        <dbReference type="Proteomes" id="UP001066276"/>
    </source>
</evidence>
<feature type="active site" description="Proton acceptor" evidence="20">
    <location>
        <position position="207"/>
    </location>
</feature>
<feature type="region of interest" description="Disordered" evidence="22">
    <location>
        <begin position="1"/>
        <end position="22"/>
    </location>
</feature>
<evidence type="ECO:0000256" key="9">
    <source>
        <dbReference type="ARBA" id="ARBA00022741"/>
    </source>
</evidence>
<keyword evidence="25" id="KW-1185">Reference proteome</keyword>
<evidence type="ECO:0000256" key="7">
    <source>
        <dbReference type="ARBA" id="ARBA00022692"/>
    </source>
</evidence>
<keyword evidence="16" id="KW-1015">Disulfide bond</keyword>
<evidence type="ECO:0000256" key="15">
    <source>
        <dbReference type="ARBA" id="ARBA00023136"/>
    </source>
</evidence>
<evidence type="ECO:0000256" key="16">
    <source>
        <dbReference type="ARBA" id="ARBA00023157"/>
    </source>
</evidence>
<keyword evidence="14 23" id="KW-1133">Transmembrane helix</keyword>
<comment type="cofactor">
    <cofactor evidence="1">
        <name>Ca(2+)</name>
        <dbReference type="ChEBI" id="CHEBI:29108"/>
    </cofactor>
</comment>
<dbReference type="InterPro" id="IPR000407">
    <property type="entry name" value="GDA1_CD39_NTPase"/>
</dbReference>
<evidence type="ECO:0000256" key="13">
    <source>
        <dbReference type="ARBA" id="ARBA00022842"/>
    </source>
</evidence>
<feature type="transmembrane region" description="Helical" evidence="23">
    <location>
        <begin position="50"/>
        <end position="70"/>
    </location>
</feature>
<dbReference type="GO" id="GO:0004382">
    <property type="term" value="F:GDP phosphatase activity"/>
    <property type="evidence" value="ECO:0007669"/>
    <property type="project" value="TreeGrafter"/>
</dbReference>
<keyword evidence="6" id="KW-1003">Cell membrane</keyword>
<evidence type="ECO:0000256" key="14">
    <source>
        <dbReference type="ARBA" id="ARBA00022989"/>
    </source>
</evidence>
<evidence type="ECO:0000256" key="19">
    <source>
        <dbReference type="ARBA" id="ARBA00049175"/>
    </source>
</evidence>
<comment type="similarity">
    <text evidence="4 21">Belongs to the GDA1/CD39 NTPase family.</text>
</comment>
<evidence type="ECO:0000256" key="11">
    <source>
        <dbReference type="ARBA" id="ARBA00022837"/>
    </source>
</evidence>
<keyword evidence="11" id="KW-0106">Calcium</keyword>
<keyword evidence="15 23" id="KW-0472">Membrane</keyword>
<organism evidence="24 25">
    <name type="scientific">Pleurodeles waltl</name>
    <name type="common">Iberian ribbed newt</name>
    <dbReference type="NCBI Taxonomy" id="8319"/>
    <lineage>
        <taxon>Eukaryota</taxon>
        <taxon>Metazoa</taxon>
        <taxon>Chordata</taxon>
        <taxon>Craniata</taxon>
        <taxon>Vertebrata</taxon>
        <taxon>Euteleostomi</taxon>
        <taxon>Amphibia</taxon>
        <taxon>Batrachia</taxon>
        <taxon>Caudata</taxon>
        <taxon>Salamandroidea</taxon>
        <taxon>Salamandridae</taxon>
        <taxon>Pleurodelinae</taxon>
        <taxon>Pleurodeles</taxon>
    </lineage>
</organism>
<evidence type="ECO:0000256" key="6">
    <source>
        <dbReference type="ARBA" id="ARBA00022475"/>
    </source>
</evidence>
<proteinExistence type="inferred from homology"/>
<evidence type="ECO:0000256" key="12">
    <source>
        <dbReference type="ARBA" id="ARBA00022840"/>
    </source>
</evidence>
<dbReference type="EC" id="3.6.1.5" evidence="5"/>
<accession>A0AAV7R2B3</accession>
<keyword evidence="17" id="KW-0325">Glycoprotein</keyword>
<evidence type="ECO:0000256" key="8">
    <source>
        <dbReference type="ARBA" id="ARBA00022723"/>
    </source>
</evidence>
<dbReference type="Proteomes" id="UP001066276">
    <property type="component" value="Chromosome 6"/>
</dbReference>